<dbReference type="SMART" id="SM00866">
    <property type="entry name" value="UTRA"/>
    <property type="match status" value="1"/>
</dbReference>
<organism evidence="7 8">
    <name type="scientific">Clostridium sartagoforme</name>
    <dbReference type="NCBI Taxonomy" id="84031"/>
    <lineage>
        <taxon>Bacteria</taxon>
        <taxon>Bacillati</taxon>
        <taxon>Bacillota</taxon>
        <taxon>Clostridia</taxon>
        <taxon>Eubacteriales</taxon>
        <taxon>Clostridiaceae</taxon>
        <taxon>Clostridium</taxon>
    </lineage>
</organism>
<dbReference type="Gene3D" id="1.10.10.10">
    <property type="entry name" value="Winged helix-like DNA-binding domain superfamily/Winged helix DNA-binding domain"/>
    <property type="match status" value="1"/>
</dbReference>
<dbReference type="SUPFAM" id="SSF64288">
    <property type="entry name" value="Chorismate lyase-like"/>
    <property type="match status" value="1"/>
</dbReference>
<dbReference type="EMBL" id="SRYR01000001">
    <property type="protein sequence ID" value="TGY43486.1"/>
    <property type="molecule type" value="Genomic_DNA"/>
</dbReference>
<feature type="domain" description="HTH gntR-type" evidence="6">
    <location>
        <begin position="1"/>
        <end position="69"/>
    </location>
</feature>
<keyword evidence="2" id="KW-0805">Transcription regulation</keyword>
<dbReference type="PANTHER" id="PTHR44846">
    <property type="entry name" value="MANNOSYL-D-GLYCERATE TRANSPORT/METABOLISM SYSTEM REPRESSOR MNGR-RELATED"/>
    <property type="match status" value="1"/>
</dbReference>
<dbReference type="RefSeq" id="WP_136003818.1">
    <property type="nucleotide sequence ID" value="NZ_SRYR01000001.1"/>
</dbReference>
<evidence type="ECO:0000313" key="7">
    <source>
        <dbReference type="EMBL" id="TGY43486.1"/>
    </source>
</evidence>
<evidence type="ECO:0000256" key="5">
    <source>
        <dbReference type="NCBIfam" id="TIGR02404"/>
    </source>
</evidence>
<dbReference type="NCBIfam" id="TIGR02404">
    <property type="entry name" value="trehalos_R_Bsub"/>
    <property type="match status" value="1"/>
</dbReference>
<dbReference type="Gene3D" id="3.40.1410.10">
    <property type="entry name" value="Chorismate lyase-like"/>
    <property type="match status" value="1"/>
</dbReference>
<keyword evidence="3" id="KW-0238">DNA-binding</keyword>
<evidence type="ECO:0000256" key="4">
    <source>
        <dbReference type="ARBA" id="ARBA00023163"/>
    </source>
</evidence>
<dbReference type="Pfam" id="PF07702">
    <property type="entry name" value="UTRA"/>
    <property type="match status" value="1"/>
</dbReference>
<dbReference type="SMART" id="SM00345">
    <property type="entry name" value="HTH_GNTR"/>
    <property type="match status" value="1"/>
</dbReference>
<dbReference type="InterPro" id="IPR012770">
    <property type="entry name" value="TreR"/>
</dbReference>
<dbReference type="GO" id="GO:0003677">
    <property type="term" value="F:DNA binding"/>
    <property type="evidence" value="ECO:0007669"/>
    <property type="project" value="UniProtKB-UniRule"/>
</dbReference>
<dbReference type="InterPro" id="IPR050679">
    <property type="entry name" value="Bact_HTH_transcr_reg"/>
</dbReference>
<dbReference type="OrthoDB" id="9816541at2"/>
<keyword evidence="1" id="KW-0678">Repressor</keyword>
<comment type="caution">
    <text evidence="7">The sequence shown here is derived from an EMBL/GenBank/DDBJ whole genome shotgun (WGS) entry which is preliminary data.</text>
</comment>
<dbReference type="Proteomes" id="UP000306888">
    <property type="component" value="Unassembled WGS sequence"/>
</dbReference>
<dbReference type="InterPro" id="IPR028978">
    <property type="entry name" value="Chorismate_lyase_/UTRA_dom_sf"/>
</dbReference>
<dbReference type="PROSITE" id="PS50949">
    <property type="entry name" value="HTH_GNTR"/>
    <property type="match status" value="1"/>
</dbReference>
<evidence type="ECO:0000313" key="8">
    <source>
        <dbReference type="Proteomes" id="UP000306888"/>
    </source>
</evidence>
<dbReference type="InterPro" id="IPR000524">
    <property type="entry name" value="Tscrpt_reg_HTH_GntR"/>
</dbReference>
<keyword evidence="8" id="KW-1185">Reference proteome</keyword>
<dbReference type="AlphaFoldDB" id="A0A4S2DMC8"/>
<accession>A0A4S2DMC8</accession>
<dbReference type="InterPro" id="IPR011663">
    <property type="entry name" value="UTRA"/>
</dbReference>
<evidence type="ECO:0000256" key="2">
    <source>
        <dbReference type="ARBA" id="ARBA00023015"/>
    </source>
</evidence>
<protein>
    <recommendedName>
        <fullName evidence="5">Trehalose operon repressor</fullName>
    </recommendedName>
</protein>
<dbReference type="InterPro" id="IPR036390">
    <property type="entry name" value="WH_DNA-bd_sf"/>
</dbReference>
<dbReference type="GO" id="GO:0003700">
    <property type="term" value="F:DNA-binding transcription factor activity"/>
    <property type="evidence" value="ECO:0007669"/>
    <property type="project" value="UniProtKB-UniRule"/>
</dbReference>
<dbReference type="FunFam" id="3.40.1410.10:FF:000008">
    <property type="entry name" value="Transcriptional regulator, GntR family"/>
    <property type="match status" value="1"/>
</dbReference>
<dbReference type="PRINTS" id="PR00035">
    <property type="entry name" value="HTHGNTR"/>
</dbReference>
<dbReference type="CDD" id="cd07377">
    <property type="entry name" value="WHTH_GntR"/>
    <property type="match status" value="1"/>
</dbReference>
<keyword evidence="4" id="KW-0804">Transcription</keyword>
<evidence type="ECO:0000256" key="3">
    <source>
        <dbReference type="ARBA" id="ARBA00023125"/>
    </source>
</evidence>
<evidence type="ECO:0000256" key="1">
    <source>
        <dbReference type="ARBA" id="ARBA00022491"/>
    </source>
</evidence>
<sequence>MSKYIEIYNEIVSNIENGNLEVDSKLPSEAQLMDKYSVSRDTIRKSLNLLEQNGYIQKSKGKGSFVLDINKFNFPVSGIRSFKELIESMGKEVITSVEELSLRAPSKKTMAKLELSNEDHVWKIVRVRKIDGERIILDKDYFNARFVPTLTLEVCKDSIYKYIEGELGLKISYAKKEITVQQATEEDKKYLDLGRDNMVVVVKSYTYLEDRSLFQYTESRHRTDKFKFVDFARR</sequence>
<gene>
    <name evidence="7" type="primary">treR</name>
    <name evidence="7" type="ORF">E5347_01355</name>
</gene>
<dbReference type="GO" id="GO:0045892">
    <property type="term" value="P:negative regulation of DNA-templated transcription"/>
    <property type="evidence" value="ECO:0007669"/>
    <property type="project" value="TreeGrafter"/>
</dbReference>
<dbReference type="SUPFAM" id="SSF46785">
    <property type="entry name" value="Winged helix' DNA-binding domain"/>
    <property type="match status" value="1"/>
</dbReference>
<dbReference type="PANTHER" id="PTHR44846:SF12">
    <property type="entry name" value="HTH-TYPE TRANSCRIPTIONAL REGULATOR TRER"/>
    <property type="match status" value="1"/>
</dbReference>
<dbReference type="Pfam" id="PF00392">
    <property type="entry name" value="GntR"/>
    <property type="match status" value="1"/>
</dbReference>
<reference evidence="7 8" key="1">
    <citation type="submission" date="2019-04" db="EMBL/GenBank/DDBJ databases">
        <title>Microbes associate with the intestines of laboratory mice.</title>
        <authorList>
            <person name="Navarre W."/>
            <person name="Wong E."/>
            <person name="Huang K."/>
            <person name="Tropini C."/>
            <person name="Ng K."/>
            <person name="Yu B."/>
        </authorList>
    </citation>
    <scope>NUCLEOTIDE SEQUENCE [LARGE SCALE GENOMIC DNA]</scope>
    <source>
        <strain evidence="7 8">NM50_B9-20</strain>
    </source>
</reference>
<evidence type="ECO:0000259" key="6">
    <source>
        <dbReference type="PROSITE" id="PS50949"/>
    </source>
</evidence>
<proteinExistence type="predicted"/>
<name>A0A4S2DMC8_9CLOT</name>
<dbReference type="InterPro" id="IPR036388">
    <property type="entry name" value="WH-like_DNA-bd_sf"/>
</dbReference>